<dbReference type="Proteomes" id="UP001371456">
    <property type="component" value="Unassembled WGS sequence"/>
</dbReference>
<dbReference type="CDD" id="cd05121">
    <property type="entry name" value="ABC1_ADCK3-like"/>
    <property type="match status" value="1"/>
</dbReference>
<dbReference type="InterPro" id="IPR050154">
    <property type="entry name" value="UbiB_kinase"/>
</dbReference>
<dbReference type="Pfam" id="PF03109">
    <property type="entry name" value="ABC1"/>
    <property type="match status" value="1"/>
</dbReference>
<dbReference type="InterPro" id="IPR011009">
    <property type="entry name" value="Kinase-like_dom_sf"/>
</dbReference>
<dbReference type="PANTHER" id="PTHR10566:SF123">
    <property type="entry name" value="PROTEIN KINASE SUPERFAMILY PROTEIN"/>
    <property type="match status" value="1"/>
</dbReference>
<dbReference type="GO" id="GO:0004672">
    <property type="term" value="F:protein kinase activity"/>
    <property type="evidence" value="ECO:0007669"/>
    <property type="project" value="InterPro"/>
</dbReference>
<comment type="caution">
    <text evidence="3">The sequence shown here is derived from an EMBL/GenBank/DDBJ whole genome shotgun (WGS) entry which is preliminary data.</text>
</comment>
<comment type="similarity">
    <text evidence="1">Belongs to the protein kinase superfamily. ADCK protein kinase family.</text>
</comment>
<dbReference type="InterPro" id="IPR004147">
    <property type="entry name" value="ABC1_dom"/>
</dbReference>
<dbReference type="AlphaFoldDB" id="A0AAN8TVI9"/>
<feature type="domain" description="Protein kinase" evidence="2">
    <location>
        <begin position="275"/>
        <end position="624"/>
    </location>
</feature>
<name>A0AAN8TVI9_SOLBU</name>
<reference evidence="3 4" key="1">
    <citation type="submission" date="2024-02" db="EMBL/GenBank/DDBJ databases">
        <title>de novo genome assembly of Solanum bulbocastanum strain 11H21.</title>
        <authorList>
            <person name="Hosaka A.J."/>
        </authorList>
    </citation>
    <scope>NUCLEOTIDE SEQUENCE [LARGE SCALE GENOMIC DNA]</scope>
    <source>
        <tissue evidence="3">Young leaves</tissue>
    </source>
</reference>
<evidence type="ECO:0000313" key="4">
    <source>
        <dbReference type="Proteomes" id="UP001371456"/>
    </source>
</evidence>
<dbReference type="PROSITE" id="PS50011">
    <property type="entry name" value="PROTEIN_KINASE_DOM"/>
    <property type="match status" value="1"/>
</dbReference>
<accession>A0AAN8TVI9</accession>
<dbReference type="InterPro" id="IPR000719">
    <property type="entry name" value="Prot_kinase_dom"/>
</dbReference>
<evidence type="ECO:0000259" key="2">
    <source>
        <dbReference type="PROSITE" id="PS50011"/>
    </source>
</evidence>
<dbReference type="GO" id="GO:0005524">
    <property type="term" value="F:ATP binding"/>
    <property type="evidence" value="ECO:0007669"/>
    <property type="project" value="InterPro"/>
</dbReference>
<evidence type="ECO:0000313" key="3">
    <source>
        <dbReference type="EMBL" id="KAK6791708.1"/>
    </source>
</evidence>
<organism evidence="3 4">
    <name type="scientific">Solanum bulbocastanum</name>
    <name type="common">Wild potato</name>
    <dbReference type="NCBI Taxonomy" id="147425"/>
    <lineage>
        <taxon>Eukaryota</taxon>
        <taxon>Viridiplantae</taxon>
        <taxon>Streptophyta</taxon>
        <taxon>Embryophyta</taxon>
        <taxon>Tracheophyta</taxon>
        <taxon>Spermatophyta</taxon>
        <taxon>Magnoliopsida</taxon>
        <taxon>eudicotyledons</taxon>
        <taxon>Gunneridae</taxon>
        <taxon>Pentapetalae</taxon>
        <taxon>asterids</taxon>
        <taxon>lamiids</taxon>
        <taxon>Solanales</taxon>
        <taxon>Solanaceae</taxon>
        <taxon>Solanoideae</taxon>
        <taxon>Solaneae</taxon>
        <taxon>Solanum</taxon>
    </lineage>
</organism>
<keyword evidence="4" id="KW-1185">Reference proteome</keyword>
<dbReference type="SUPFAM" id="SSF56112">
    <property type="entry name" value="Protein kinase-like (PK-like)"/>
    <property type="match status" value="1"/>
</dbReference>
<protein>
    <recommendedName>
        <fullName evidence="2">Protein kinase domain-containing protein</fullName>
    </recommendedName>
</protein>
<gene>
    <name evidence="3" type="ORF">RDI58_010789</name>
</gene>
<proteinExistence type="inferred from homology"/>
<dbReference type="PANTHER" id="PTHR10566">
    <property type="entry name" value="CHAPERONE-ACTIVITY OF BC1 COMPLEX CABC1 -RELATED"/>
    <property type="match status" value="1"/>
</dbReference>
<sequence length="839" mass="93422">MPFAAALAAPLAPQISSHKKVWASSGTIRKNSNAQRQKLEKNTLRNVTEVVKKDAEFIKKGIGKGLQWANKTFRIPELTKSLDDFIWLRHVEVPRVSSEVFDAPSWPQPHYPELSGIDLFMADVEALETYLNYFYCISKRWTKPLPETYDPEQVSEYFNLRPHVVALRLLEVFVAFTSAAIQIRISGLLPTSNEDVVKETSDYILGKVLKETMLNLGPTFIKIGQSLSTRPDIIGSEITKALSELHDRIPPFPRDVAMKIIEEDLGSPISTYFSYISEEPVAAASFGQVYRGSTLDGSSVAVKVQRPDLRHVVVRDVYILRVALGLVQKIAKRKNDLRLYADELGKGLVGELDYTCEAENAMKFQEVHSTYSFIRVPNVYQRLSGKRVLTMEWLVGESPTDLLMMSSGDSVVHQSTHGEGCQSEAKRRLLDLVNKGVQASLIQLLDTGLLHADPHPGNLRYTSSAQIGFLDFGLLCRVKRKHQYAMLASIVHIVNGDWESLVLDLTEMDVVKPGTNLRLVTTDLEVALKGEILDIKFSRVLSKIVSVAFKYHFRMPPYFTLLLRSLASLEGLAVAGDPSFKTFEAAIPYVVRKLLSDNSVASRKILHSVVLNRKKEFQWQKPALFLRAAANRKGLNIITAPNPQASLAYLNTIMAPNPQASLAYSSDGASGVFDVANLVLRILPSKDGIVLRRLLMTADGASLVRAFISKEAKFFRQHLCRIVADILSQWIFEALGSNVVSSEMQLTGAPNVMLGSPSAVFSRDYDCKSTLRDRRLKLILFKVLGSARQSPILMMRFLCSSCLIFIKASAVACHRFLVCLSMAYLDRGSLAPREVVVGA</sequence>
<evidence type="ECO:0000256" key="1">
    <source>
        <dbReference type="ARBA" id="ARBA00009670"/>
    </source>
</evidence>
<dbReference type="EMBL" id="JBANQN010000004">
    <property type="protein sequence ID" value="KAK6791708.1"/>
    <property type="molecule type" value="Genomic_DNA"/>
</dbReference>